<evidence type="ECO:0000313" key="5">
    <source>
        <dbReference type="Proteomes" id="UP000184452"/>
    </source>
</evidence>
<gene>
    <name evidence="4" type="ORF">SAMN05421803_115122</name>
</gene>
<keyword evidence="2" id="KW-0812">Transmembrane</keyword>
<accession>A0A1M6QMU2</accession>
<dbReference type="Pfam" id="PF19516">
    <property type="entry name" value="DUF6049"/>
    <property type="match status" value="1"/>
</dbReference>
<keyword evidence="2" id="KW-1133">Transmembrane helix</keyword>
<feature type="compositionally biased region" description="Acidic residues" evidence="1">
    <location>
        <begin position="259"/>
        <end position="277"/>
    </location>
</feature>
<evidence type="ECO:0000256" key="1">
    <source>
        <dbReference type="SAM" id="MobiDB-lite"/>
    </source>
</evidence>
<feature type="compositionally biased region" description="Acidic residues" evidence="1">
    <location>
        <begin position="237"/>
        <end position="250"/>
    </location>
</feature>
<evidence type="ECO:0008006" key="6">
    <source>
        <dbReference type="Google" id="ProtNLM"/>
    </source>
</evidence>
<keyword evidence="3" id="KW-0732">Signal</keyword>
<evidence type="ECO:0000256" key="3">
    <source>
        <dbReference type="SAM" id="SignalP"/>
    </source>
</evidence>
<dbReference type="InterPro" id="IPR046112">
    <property type="entry name" value="DUF6049"/>
</dbReference>
<feature type="region of interest" description="Disordered" evidence="1">
    <location>
        <begin position="234"/>
        <end position="298"/>
    </location>
</feature>
<dbReference type="Proteomes" id="UP000184452">
    <property type="component" value="Unassembled WGS sequence"/>
</dbReference>
<evidence type="ECO:0000313" key="4">
    <source>
        <dbReference type="EMBL" id="SHK21393.1"/>
    </source>
</evidence>
<protein>
    <recommendedName>
        <fullName evidence="6">Secreted protein</fullName>
    </recommendedName>
</protein>
<proteinExistence type="predicted"/>
<keyword evidence="2" id="KW-0472">Membrane</keyword>
<feature type="chain" id="PRO_5012770948" description="Secreted protein" evidence="3">
    <location>
        <begin position="28"/>
        <end position="867"/>
    </location>
</feature>
<feature type="signal peptide" evidence="3">
    <location>
        <begin position="1"/>
        <end position="27"/>
    </location>
</feature>
<sequence>MRRFTSVPVVMALATALLPFPAMSVQAPAPSEPAEDTEPLVVERITPDALDEDATLRVSGEVVNTTSDSLRDVTVRMRYSSHPFTDRAAMDAFGSDGDWQPDAPGPDDEITAELPPGTSQTYTLSVPAEDLNLGSYGVYPLVVEAVDGDGRVIGTQYTFLPYVGDGEDTPSVDIAWVWPLMAAPQRADDDTFLGDGLAASVTEDGRLARLLAAGAQAPLSFDPGDEDLVELLGLDADPSESPDGATDEETAGTLPGDGASEEDDAEEDGGDAEEDGAGDGASEEPAPVRTEGVPVTWAVDPGTLDDVLRMAAEEHNVLTDPLAVPAEADPVREAAEANPAAQVWLREARRVLAMDTVVATPYASPDLASLLRNEMDGDARASVGIGREAMERALGMPADERFALPAGGLMDEAVYGLLAEQGADRFLLSEDALPTASWFRTTPTAPAPLPAVEGAGEDPVALVADEGITDVLSLPTDTPGGTALAMQRFAAETAMIAGENAGGDRVVVASPEPGWDPSREFAEGVLAASEDLPWLSPERLEDIELPAAEDREDIRGRLTYPEEVAESELGSTYLGLVEDVSRDVRMFNSVLVEDSDPFRPALVRLESVHWREEEALAGATRALVTEKVDQSLADVRIIPGEDVTLASRTGITGILVANDLEDQAVYVHLSVYSENAERLSIGEYNTHFEIAPGAKTTVYVPLSARINGRTVVHASLHNSAGEPINSQAVQLPVNATGLGTQALLISGVGALILIAALAPRALRKWVVRRTRAAAETEQAAAGTGPAQGGDAPEPGDAARGAQETGEGAAAASEDPAPPASPPHSADSAESGNGSADADASPREGGAESGNDTTTATGDAPSPRGEGA</sequence>
<feature type="transmembrane region" description="Helical" evidence="2">
    <location>
        <begin position="742"/>
        <end position="762"/>
    </location>
</feature>
<reference evidence="4 5" key="1">
    <citation type="submission" date="2016-11" db="EMBL/GenBank/DDBJ databases">
        <authorList>
            <person name="Jaros S."/>
            <person name="Januszkiewicz K."/>
            <person name="Wedrychowicz H."/>
        </authorList>
    </citation>
    <scope>NUCLEOTIDE SEQUENCE [LARGE SCALE GENOMIC DNA]</scope>
    <source>
        <strain evidence="4 5">CGMCC 4.5723</strain>
    </source>
</reference>
<dbReference type="EMBL" id="FQZK01000015">
    <property type="protein sequence ID" value="SHK21393.1"/>
    <property type="molecule type" value="Genomic_DNA"/>
</dbReference>
<feature type="compositionally biased region" description="Low complexity" evidence="1">
    <location>
        <begin position="775"/>
        <end position="814"/>
    </location>
</feature>
<dbReference type="AlphaFoldDB" id="A0A1M6QMU2"/>
<feature type="region of interest" description="Disordered" evidence="1">
    <location>
        <begin position="775"/>
        <end position="867"/>
    </location>
</feature>
<dbReference type="STRING" id="758803.SAMN05421803_115122"/>
<name>A0A1M6QMU2_9ACTN</name>
<evidence type="ECO:0000256" key="2">
    <source>
        <dbReference type="SAM" id="Phobius"/>
    </source>
</evidence>
<keyword evidence="5" id="KW-1185">Reference proteome</keyword>
<organism evidence="4 5">
    <name type="scientific">Nocardiopsis flavescens</name>
    <dbReference type="NCBI Taxonomy" id="758803"/>
    <lineage>
        <taxon>Bacteria</taxon>
        <taxon>Bacillati</taxon>
        <taxon>Actinomycetota</taxon>
        <taxon>Actinomycetes</taxon>
        <taxon>Streptosporangiales</taxon>
        <taxon>Nocardiopsidaceae</taxon>
        <taxon>Nocardiopsis</taxon>
    </lineage>
</organism>